<organism evidence="2 3">
    <name type="scientific">Mesorhizobium shonense</name>
    <dbReference type="NCBI Taxonomy" id="1209948"/>
    <lineage>
        <taxon>Bacteria</taxon>
        <taxon>Pseudomonadati</taxon>
        <taxon>Pseudomonadota</taxon>
        <taxon>Alphaproteobacteria</taxon>
        <taxon>Hyphomicrobiales</taxon>
        <taxon>Phyllobacteriaceae</taxon>
        <taxon>Mesorhizobium</taxon>
    </lineage>
</organism>
<reference evidence="2 3" key="1">
    <citation type="submission" date="2024-06" db="EMBL/GenBank/DDBJ databases">
        <title>Genomic Encyclopedia of Type Strains, Phase IV (KMG-IV): sequencing the most valuable type-strain genomes for metagenomic binning, comparative biology and taxonomic classification.</title>
        <authorList>
            <person name="Goeker M."/>
        </authorList>
    </citation>
    <scope>NUCLEOTIDE SEQUENCE [LARGE SCALE GENOMIC DNA]</scope>
    <source>
        <strain evidence="2 3">DSM 29846</strain>
    </source>
</reference>
<keyword evidence="1" id="KW-0472">Membrane</keyword>
<feature type="transmembrane region" description="Helical" evidence="1">
    <location>
        <begin position="110"/>
        <end position="129"/>
    </location>
</feature>
<comment type="caution">
    <text evidence="2">The sequence shown here is derived from an EMBL/GenBank/DDBJ whole genome shotgun (WGS) entry which is preliminary data.</text>
</comment>
<accession>A0ABV2HNQ2</accession>
<protein>
    <submittedName>
        <fullName evidence="2">Uncharacterized protein</fullName>
    </submittedName>
</protein>
<evidence type="ECO:0000256" key="1">
    <source>
        <dbReference type="SAM" id="Phobius"/>
    </source>
</evidence>
<keyword evidence="3" id="KW-1185">Reference proteome</keyword>
<evidence type="ECO:0000313" key="2">
    <source>
        <dbReference type="EMBL" id="MET3591832.1"/>
    </source>
</evidence>
<dbReference type="Proteomes" id="UP001549036">
    <property type="component" value="Unassembled WGS sequence"/>
</dbReference>
<dbReference type="EMBL" id="JBEPLM010000002">
    <property type="protein sequence ID" value="MET3591832.1"/>
    <property type="molecule type" value="Genomic_DNA"/>
</dbReference>
<sequence>MASLAASLRDPAYVFHFLTPSFWSFLIGVVAAGSSLFFLALRADEQGEHFATSHNRDQINEAIRAMPEVVASPKRLADEANQGRNELIRQSHEKHARAQRAWARSQRYKVGWAASLTISALAFVLGYAWPLAQLSFFGAKLLP</sequence>
<dbReference type="RefSeq" id="WP_354414475.1">
    <property type="nucleotide sequence ID" value="NZ_JBEPLM010000002.1"/>
</dbReference>
<evidence type="ECO:0000313" key="3">
    <source>
        <dbReference type="Proteomes" id="UP001549036"/>
    </source>
</evidence>
<name>A0ABV2HNQ2_9HYPH</name>
<feature type="transmembrane region" description="Helical" evidence="1">
    <location>
        <begin position="20"/>
        <end position="41"/>
    </location>
</feature>
<keyword evidence="1" id="KW-1133">Transmembrane helix</keyword>
<keyword evidence="1" id="KW-0812">Transmembrane</keyword>
<proteinExistence type="predicted"/>
<gene>
    <name evidence="2" type="ORF">ABID26_001216</name>
</gene>